<organism evidence="2 3">
    <name type="scientific">Reichenbachiella agarivorans</name>
    <dbReference type="NCBI Taxonomy" id="2979464"/>
    <lineage>
        <taxon>Bacteria</taxon>
        <taxon>Pseudomonadati</taxon>
        <taxon>Bacteroidota</taxon>
        <taxon>Cytophagia</taxon>
        <taxon>Cytophagales</taxon>
        <taxon>Reichenbachiellaceae</taxon>
        <taxon>Reichenbachiella</taxon>
    </lineage>
</organism>
<proteinExistence type="predicted"/>
<evidence type="ECO:0000313" key="3">
    <source>
        <dbReference type="Proteomes" id="UP001065174"/>
    </source>
</evidence>
<keyword evidence="3" id="KW-1185">Reference proteome</keyword>
<accession>A0ABY6CKV4</accession>
<protein>
    <submittedName>
        <fullName evidence="2">Uncharacterized protein</fullName>
    </submittedName>
</protein>
<dbReference type="EMBL" id="CP106679">
    <property type="protein sequence ID" value="UXP31141.1"/>
    <property type="molecule type" value="Genomic_DNA"/>
</dbReference>
<keyword evidence="1" id="KW-0812">Transmembrane</keyword>
<evidence type="ECO:0000313" key="2">
    <source>
        <dbReference type="EMBL" id="UXP31141.1"/>
    </source>
</evidence>
<keyword evidence="1" id="KW-0472">Membrane</keyword>
<reference evidence="2" key="1">
    <citation type="submission" date="2022-09" db="EMBL/GenBank/DDBJ databases">
        <title>Comparative genomics and taxonomic characterization of three novel marine species of genus Reichenbachiella exhibiting antioxidant and polysaccharide degradation activities.</title>
        <authorList>
            <person name="Muhammad N."/>
            <person name="Lee Y.-J."/>
            <person name="Ko J."/>
            <person name="Kim S.-G."/>
        </authorList>
    </citation>
    <scope>NUCLEOTIDE SEQUENCE</scope>
    <source>
        <strain evidence="2">BKB1-1</strain>
    </source>
</reference>
<dbReference type="RefSeq" id="WP_262308585.1">
    <property type="nucleotide sequence ID" value="NZ_CP106679.1"/>
</dbReference>
<name>A0ABY6CKV4_9BACT</name>
<dbReference type="Proteomes" id="UP001065174">
    <property type="component" value="Chromosome"/>
</dbReference>
<keyword evidence="1" id="KW-1133">Transmembrane helix</keyword>
<evidence type="ECO:0000256" key="1">
    <source>
        <dbReference type="SAM" id="Phobius"/>
    </source>
</evidence>
<sequence>MELTTITGLVVIALCVMIFVIIHKSRVNKERELVNGLKAIALSCNSDIQEVECGLEFAIGMSDVKDYVFFYKKRQDYTNEQYVPLSAVGKCYVQSVRRPHPAKGSTEVIIDKLDLILEFKDKKLGQRRFEFYNSDERLQMNGEMQLIQNWESIINNCLKK</sequence>
<feature type="transmembrane region" description="Helical" evidence="1">
    <location>
        <begin position="6"/>
        <end position="22"/>
    </location>
</feature>
<gene>
    <name evidence="2" type="ORF">N6H18_12360</name>
</gene>